<dbReference type="AlphaFoldDB" id="E1RI45"/>
<dbReference type="Pfam" id="PF13599">
    <property type="entry name" value="Pentapeptide_4"/>
    <property type="match status" value="2"/>
</dbReference>
<evidence type="ECO:0000313" key="2">
    <source>
        <dbReference type="Proteomes" id="UP000006565"/>
    </source>
</evidence>
<dbReference type="eggNOG" id="arCOG03123">
    <property type="taxonomic scope" value="Archaea"/>
</dbReference>
<evidence type="ECO:0000313" key="1">
    <source>
        <dbReference type="EMBL" id="ADN35430.1"/>
    </source>
</evidence>
<name>E1RI45_METP4</name>
<dbReference type="PANTHER" id="PTHR42999:SF1">
    <property type="entry name" value="PENTAPEPTIDE REPEAT-CONTAINING PROTEIN"/>
    <property type="match status" value="1"/>
</dbReference>
<dbReference type="OrthoDB" id="108504at2157"/>
<reference evidence="1 2" key="1">
    <citation type="journal article" date="2010" name="Stand. Genomic Sci.">
        <title>Complete genome sequence of Methanoplanus petrolearius type strain (SEBR 4847).</title>
        <authorList>
            <person name="Brambilla E."/>
            <person name="Djao O.D."/>
            <person name="Daligault H."/>
            <person name="Lapidus A."/>
            <person name="Lucas S."/>
            <person name="Hammon N."/>
            <person name="Nolan M."/>
            <person name="Tice H."/>
            <person name="Cheng J.F."/>
            <person name="Han C."/>
            <person name="Tapia R."/>
            <person name="Goodwin L."/>
            <person name="Pitluck S."/>
            <person name="Liolios K."/>
            <person name="Ivanova N."/>
            <person name="Mavromatis K."/>
            <person name="Mikhailova N."/>
            <person name="Pati A."/>
            <person name="Chen A."/>
            <person name="Palaniappan K."/>
            <person name="Land M."/>
            <person name="Hauser L."/>
            <person name="Chang Y.J."/>
            <person name="Jeffries C.D."/>
            <person name="Rohde M."/>
            <person name="Spring S."/>
            <person name="Sikorski J."/>
            <person name="Goker M."/>
            <person name="Woyke T."/>
            <person name="Bristow J."/>
            <person name="Eisen J.A."/>
            <person name="Markowitz V."/>
            <person name="Hugenholtz P."/>
            <person name="Kyrpides N.C."/>
            <person name="Klenk H.P."/>
        </authorList>
    </citation>
    <scope>NUCLEOTIDE SEQUENCE [LARGE SCALE GENOMIC DNA]</scope>
    <source>
        <strain evidence="2">DSM 11571 / OCM 486 / SEBR 4847</strain>
    </source>
</reference>
<dbReference type="RefSeq" id="WP_013328608.1">
    <property type="nucleotide sequence ID" value="NC_014507.1"/>
</dbReference>
<proteinExistence type="predicted"/>
<dbReference type="STRING" id="679926.Mpet_0656"/>
<dbReference type="InterPro" id="IPR001646">
    <property type="entry name" value="5peptide_repeat"/>
</dbReference>
<dbReference type="GeneID" id="9743105"/>
<keyword evidence="2" id="KW-1185">Reference proteome</keyword>
<sequence>MADTEYNDMIFEKECSVEMIKGSSFDSCTFRDCNLPECDLSGRDFTDCIFENCNLGNIKLNDTGLKQVEFKNCKITGTDFGSCRDIIFEVSFEDCGMDFCNFYRNNLRKTLFSGCRLNEADFLECDLREASFKNCDLLRTGFIQCDLSDSDFRTALNYVIDPEKNRIAGAKFSYPGVLGLLEKYDIIVE</sequence>
<dbReference type="PANTHER" id="PTHR42999">
    <property type="entry name" value="ANTIBIOTIC RESISTANCE PROTEIN MCBG"/>
    <property type="match status" value="1"/>
</dbReference>
<dbReference type="Proteomes" id="UP000006565">
    <property type="component" value="Chromosome"/>
</dbReference>
<dbReference type="KEGG" id="mpi:Mpet_0656"/>
<gene>
    <name evidence="1" type="ordered locus">Mpet_0656</name>
</gene>
<dbReference type="InterPro" id="IPR052949">
    <property type="entry name" value="PA_immunity-related"/>
</dbReference>
<protein>
    <submittedName>
        <fullName evidence="1">Pentapeptide repeat protein</fullName>
    </submittedName>
</protein>
<accession>E1RI45</accession>
<dbReference type="EMBL" id="CP002117">
    <property type="protein sequence ID" value="ADN35430.1"/>
    <property type="molecule type" value="Genomic_DNA"/>
</dbReference>
<dbReference type="HOGENOM" id="CLU_033401_5_3_2"/>
<dbReference type="Gene3D" id="2.160.20.80">
    <property type="entry name" value="E3 ubiquitin-protein ligase SopA"/>
    <property type="match status" value="1"/>
</dbReference>
<organism evidence="1 2">
    <name type="scientific">Methanolacinia petrolearia (strain DSM 11571 / OCM 486 / SEBR 4847)</name>
    <name type="common">Methanoplanus petrolearius</name>
    <dbReference type="NCBI Taxonomy" id="679926"/>
    <lineage>
        <taxon>Archaea</taxon>
        <taxon>Methanobacteriati</taxon>
        <taxon>Methanobacteriota</taxon>
        <taxon>Stenosarchaea group</taxon>
        <taxon>Methanomicrobia</taxon>
        <taxon>Methanomicrobiales</taxon>
        <taxon>Methanomicrobiaceae</taxon>
        <taxon>Methanolacinia</taxon>
    </lineage>
</organism>
<dbReference type="SUPFAM" id="SSF141571">
    <property type="entry name" value="Pentapeptide repeat-like"/>
    <property type="match status" value="1"/>
</dbReference>